<dbReference type="SUPFAM" id="SSF58104">
    <property type="entry name" value="Methyl-accepting chemotaxis protein (MCP) signaling domain"/>
    <property type="match status" value="1"/>
</dbReference>
<dbReference type="EMBL" id="JBEVCJ010000004">
    <property type="protein sequence ID" value="MET1254394.1"/>
    <property type="molecule type" value="Genomic_DNA"/>
</dbReference>
<evidence type="ECO:0000256" key="6">
    <source>
        <dbReference type="ARBA" id="ARBA00023136"/>
    </source>
</evidence>
<feature type="domain" description="Methyl-accepting transducer" evidence="11">
    <location>
        <begin position="395"/>
        <end position="631"/>
    </location>
</feature>
<dbReference type="Proteomes" id="UP001548189">
    <property type="component" value="Unassembled WGS sequence"/>
</dbReference>
<evidence type="ECO:0000256" key="2">
    <source>
        <dbReference type="ARBA" id="ARBA00022475"/>
    </source>
</evidence>
<dbReference type="InterPro" id="IPR033479">
    <property type="entry name" value="dCache_1"/>
</dbReference>
<evidence type="ECO:0000256" key="8">
    <source>
        <dbReference type="ARBA" id="ARBA00029447"/>
    </source>
</evidence>
<evidence type="ECO:0000256" key="4">
    <source>
        <dbReference type="ARBA" id="ARBA00022692"/>
    </source>
</evidence>
<keyword evidence="6 10" id="KW-0472">Membrane</keyword>
<dbReference type="PANTHER" id="PTHR32089">
    <property type="entry name" value="METHYL-ACCEPTING CHEMOTAXIS PROTEIN MCPB"/>
    <property type="match status" value="1"/>
</dbReference>
<evidence type="ECO:0000256" key="9">
    <source>
        <dbReference type="PROSITE-ProRule" id="PRU00284"/>
    </source>
</evidence>
<gene>
    <name evidence="13" type="ORF">ABVT43_04575</name>
</gene>
<dbReference type="CDD" id="cd18773">
    <property type="entry name" value="PDC1_HK_sensor"/>
    <property type="match status" value="1"/>
</dbReference>
<dbReference type="PRINTS" id="PR00260">
    <property type="entry name" value="CHEMTRNSDUCR"/>
</dbReference>
<dbReference type="Gene3D" id="3.30.450.20">
    <property type="entry name" value="PAS domain"/>
    <property type="match status" value="2"/>
</dbReference>
<proteinExistence type="inferred from homology"/>
<dbReference type="Pfam" id="PF02743">
    <property type="entry name" value="dCache_1"/>
    <property type="match status" value="1"/>
</dbReference>
<comment type="caution">
    <text evidence="13">The sequence shown here is derived from an EMBL/GenBank/DDBJ whole genome shotgun (WGS) entry which is preliminary data.</text>
</comment>
<keyword evidence="3" id="KW-0145">Chemotaxis</keyword>
<evidence type="ECO:0000256" key="10">
    <source>
        <dbReference type="SAM" id="Phobius"/>
    </source>
</evidence>
<comment type="subcellular location">
    <subcellularLocation>
        <location evidence="1">Cell membrane</location>
        <topology evidence="1">Multi-pass membrane protein</topology>
    </subcellularLocation>
</comment>
<dbReference type="SMART" id="SM00283">
    <property type="entry name" value="MA"/>
    <property type="match status" value="1"/>
</dbReference>
<dbReference type="PROSITE" id="PS50111">
    <property type="entry name" value="CHEMOTAXIS_TRANSDUC_2"/>
    <property type="match status" value="1"/>
</dbReference>
<protein>
    <submittedName>
        <fullName evidence="13">Methyl-accepting chemotaxis protein</fullName>
    </submittedName>
</protein>
<dbReference type="PANTHER" id="PTHR32089:SF112">
    <property type="entry name" value="LYSOZYME-LIKE PROTEIN-RELATED"/>
    <property type="match status" value="1"/>
</dbReference>
<evidence type="ECO:0000259" key="12">
    <source>
        <dbReference type="PROSITE" id="PS50885"/>
    </source>
</evidence>
<dbReference type="CDD" id="cd12912">
    <property type="entry name" value="PDC2_MCP_like"/>
    <property type="match status" value="1"/>
</dbReference>
<keyword evidence="14" id="KW-1185">Reference proteome</keyword>
<evidence type="ECO:0000256" key="5">
    <source>
        <dbReference type="ARBA" id="ARBA00022989"/>
    </source>
</evidence>
<dbReference type="InterPro" id="IPR003660">
    <property type="entry name" value="HAMP_dom"/>
</dbReference>
<feature type="transmembrane region" description="Helical" evidence="10">
    <location>
        <begin position="12"/>
        <end position="33"/>
    </location>
</feature>
<evidence type="ECO:0000259" key="11">
    <source>
        <dbReference type="PROSITE" id="PS50111"/>
    </source>
</evidence>
<dbReference type="InterPro" id="IPR004090">
    <property type="entry name" value="Chemotax_Me-accpt_rcpt"/>
</dbReference>
<name>A0ABV2BR40_9GAMM</name>
<feature type="domain" description="HAMP" evidence="12">
    <location>
        <begin position="336"/>
        <end position="390"/>
    </location>
</feature>
<dbReference type="SMART" id="SM00304">
    <property type="entry name" value="HAMP"/>
    <property type="match status" value="1"/>
</dbReference>
<keyword evidence="4 10" id="KW-0812">Transmembrane</keyword>
<dbReference type="Pfam" id="PF00015">
    <property type="entry name" value="MCPsignal"/>
    <property type="match status" value="1"/>
</dbReference>
<accession>A0ABV2BR40</accession>
<evidence type="ECO:0000313" key="13">
    <source>
        <dbReference type="EMBL" id="MET1254394.1"/>
    </source>
</evidence>
<dbReference type="Pfam" id="PF00672">
    <property type="entry name" value="HAMP"/>
    <property type="match status" value="1"/>
</dbReference>
<keyword evidence="2" id="KW-1003">Cell membrane</keyword>
<evidence type="ECO:0000256" key="1">
    <source>
        <dbReference type="ARBA" id="ARBA00004651"/>
    </source>
</evidence>
<dbReference type="InterPro" id="IPR004089">
    <property type="entry name" value="MCPsignal_dom"/>
</dbReference>
<evidence type="ECO:0000256" key="7">
    <source>
        <dbReference type="ARBA" id="ARBA00023224"/>
    </source>
</evidence>
<organism evidence="13 14">
    <name type="scientific">Aliikangiella maris</name>
    <dbReference type="NCBI Taxonomy" id="3162458"/>
    <lineage>
        <taxon>Bacteria</taxon>
        <taxon>Pseudomonadati</taxon>
        <taxon>Pseudomonadota</taxon>
        <taxon>Gammaproteobacteria</taxon>
        <taxon>Oceanospirillales</taxon>
        <taxon>Pleioneaceae</taxon>
        <taxon>Aliikangiella</taxon>
    </lineage>
</organism>
<reference evidence="13 14" key="1">
    <citation type="submission" date="2024-06" db="EMBL/GenBank/DDBJ databases">
        <authorList>
            <person name="Li F."/>
        </authorList>
    </citation>
    <scope>NUCLEOTIDE SEQUENCE [LARGE SCALE GENOMIC DNA]</scope>
    <source>
        <strain evidence="13 14">GXAS 311</strain>
    </source>
</reference>
<dbReference type="RefSeq" id="WP_353873954.1">
    <property type="nucleotide sequence ID" value="NZ_JBEVCJ010000004.1"/>
</dbReference>
<keyword evidence="7 9" id="KW-0807">Transducer</keyword>
<keyword evidence="5 10" id="KW-1133">Transmembrane helix</keyword>
<dbReference type="CDD" id="cd06225">
    <property type="entry name" value="HAMP"/>
    <property type="match status" value="1"/>
</dbReference>
<evidence type="ECO:0000256" key="3">
    <source>
        <dbReference type="ARBA" id="ARBA00022500"/>
    </source>
</evidence>
<dbReference type="PROSITE" id="PS50885">
    <property type="entry name" value="HAMP"/>
    <property type="match status" value="1"/>
</dbReference>
<evidence type="ECO:0000313" key="14">
    <source>
        <dbReference type="Proteomes" id="UP001548189"/>
    </source>
</evidence>
<sequence>MSFVRRRSISRRLVIASGGSVLVLLVIFAFFAVNFVSDQTRKQIEESIESLVYAESLEIVNFFESKQYLNKTLFSSPMVLDWFSKYNTRQQPMGDDPEYDRIMKHFKLLTNSDPKVKSVYFAHAKTGEYFTETGRREDKEYWATKRPWWIDAMKINRDHVGNASIDIFDGAIITAIQHLVHDENGTLIGIGGVDVLISTIGLNILDKIKYQGKGDAFLISGDGNMVFFPELSIKQFGEGTRLEAIDELQSSENFKLLQQRMLNEDKGIETVSWKGVKHRVIFQDISIEEPLLNWHLGFMLPESVIEEPINKVALMTWLSVIGTSLILALIIYFETATVLKPLNELVQALKNIARGEGDLTQRLSIKREDEFGELAYEFNYFVEQIQQLVTQVVGTTEQVNEAAIDISNMSSSTQTRVLQQLGEIELVATAVAEMVHTVEGISSGAEQTSQSADKADEQVQTGQNVVQGATGKIGNLSDGVLQASEVVGKLRADSDSINEVLEVIKSIAEQTNLLALNAAIEAARAGEQGRGFAVVADEVRTLASRTQDSTENIQHIIESLQSSALRAESVMTTSRDLAKEGVDQIEQVNVELTGITSSVANIRQQAEEIALATSQQVTVASDISEKVEHIHSGAKENTDSVKVMSTCADQLSEEANRLKQVISRFKV</sequence>
<dbReference type="Gene3D" id="1.10.287.950">
    <property type="entry name" value="Methyl-accepting chemotaxis protein"/>
    <property type="match status" value="1"/>
</dbReference>
<comment type="similarity">
    <text evidence="8">Belongs to the methyl-accepting chemotaxis (MCP) protein family.</text>
</comment>
<dbReference type="CDD" id="cd11386">
    <property type="entry name" value="MCP_signal"/>
    <property type="match status" value="1"/>
</dbReference>